<comment type="caution">
    <text evidence="7">The sequence shown here is derived from an EMBL/GenBank/DDBJ whole genome shotgun (WGS) entry which is preliminary data.</text>
</comment>
<reference evidence="7" key="1">
    <citation type="journal article" date="2023" name="G3 (Bethesda)">
        <title>A reference genome for the long-term kleptoplast-retaining sea slug Elysia crispata morphotype clarki.</title>
        <authorList>
            <person name="Eastman K.E."/>
            <person name="Pendleton A.L."/>
            <person name="Shaikh M.A."/>
            <person name="Suttiyut T."/>
            <person name="Ogas R."/>
            <person name="Tomko P."/>
            <person name="Gavelis G."/>
            <person name="Widhalm J.R."/>
            <person name="Wisecaver J.H."/>
        </authorList>
    </citation>
    <scope>NUCLEOTIDE SEQUENCE</scope>
    <source>
        <strain evidence="7">ECLA1</strain>
    </source>
</reference>
<evidence type="ECO:0000313" key="7">
    <source>
        <dbReference type="EMBL" id="KAK3774257.1"/>
    </source>
</evidence>
<proteinExistence type="predicted"/>
<dbReference type="SUPFAM" id="SSF56436">
    <property type="entry name" value="C-type lectin-like"/>
    <property type="match status" value="1"/>
</dbReference>
<evidence type="ECO:0000259" key="6">
    <source>
        <dbReference type="PROSITE" id="PS50041"/>
    </source>
</evidence>
<dbReference type="Pfam" id="PF00059">
    <property type="entry name" value="Lectin_C"/>
    <property type="match status" value="1"/>
</dbReference>
<dbReference type="GO" id="GO:0030246">
    <property type="term" value="F:carbohydrate binding"/>
    <property type="evidence" value="ECO:0007669"/>
    <property type="project" value="UniProtKB-KW"/>
</dbReference>
<feature type="domain" description="C-type lectin" evidence="6">
    <location>
        <begin position="294"/>
        <end position="414"/>
    </location>
</feature>
<dbReference type="InterPro" id="IPR001304">
    <property type="entry name" value="C-type_lectin-like"/>
</dbReference>
<dbReference type="PROSITE" id="PS50041">
    <property type="entry name" value="C_TYPE_LECTIN_2"/>
    <property type="match status" value="1"/>
</dbReference>
<accession>A0AAE1DKY7</accession>
<dbReference type="EMBL" id="JAWDGP010003448">
    <property type="protein sequence ID" value="KAK3774257.1"/>
    <property type="molecule type" value="Genomic_DNA"/>
</dbReference>
<keyword evidence="8" id="KW-1185">Reference proteome</keyword>
<feature type="coiled-coil region" evidence="5">
    <location>
        <begin position="253"/>
        <end position="280"/>
    </location>
</feature>
<protein>
    <recommendedName>
        <fullName evidence="6">C-type lectin domain-containing protein</fullName>
    </recommendedName>
</protein>
<dbReference type="SMART" id="SM00034">
    <property type="entry name" value="CLECT"/>
    <property type="match status" value="1"/>
</dbReference>
<dbReference type="PANTHER" id="PTHR22799">
    <property type="entry name" value="TETRANECTIN-RELATED"/>
    <property type="match status" value="1"/>
</dbReference>
<organism evidence="7 8">
    <name type="scientific">Elysia crispata</name>
    <name type="common">lettuce slug</name>
    <dbReference type="NCBI Taxonomy" id="231223"/>
    <lineage>
        <taxon>Eukaryota</taxon>
        <taxon>Metazoa</taxon>
        <taxon>Spiralia</taxon>
        <taxon>Lophotrochozoa</taxon>
        <taxon>Mollusca</taxon>
        <taxon>Gastropoda</taxon>
        <taxon>Heterobranchia</taxon>
        <taxon>Euthyneura</taxon>
        <taxon>Panpulmonata</taxon>
        <taxon>Sacoglossa</taxon>
        <taxon>Placobranchoidea</taxon>
        <taxon>Plakobranchidae</taxon>
        <taxon>Elysia</taxon>
    </lineage>
</organism>
<dbReference type="AlphaFoldDB" id="A0AAE1DKY7"/>
<dbReference type="InterPro" id="IPR051663">
    <property type="entry name" value="CLec_Tetranectin-domain"/>
</dbReference>
<evidence type="ECO:0000256" key="4">
    <source>
        <dbReference type="ARBA" id="ARBA00022734"/>
    </source>
</evidence>
<evidence type="ECO:0000256" key="3">
    <source>
        <dbReference type="ARBA" id="ARBA00022729"/>
    </source>
</evidence>
<sequence length="417" mass="45744">MKVETMEYIHNGNRQALTVIAVLVTFTTLCAAGRSAINLDISRSLEPSGRPGGMMINCSIDTTAAGIDTLARLAVFGSRPYGAGDDLDQLAVFDIWSKSPKLAEDLEEADVSVVGDLSSEPLTTPHLELIWRSYTASSRQVFKCVANGMDSDGQAASVSTTVQVGAMDAGCCYKMDKLSTELTGLSDKMGATLNLTGEVASQIISLNTLFGNMEALFTTADGRVITQIQSLANKFEKLEGKFDDVYGRNSPRMQTLTDKMEELQKKLNSLEQNINLQFRLSGIDKGRFDVSSVYEGRVYLVSKAEEVFNIARANNYCRESGGYLVELDDGQEYQFVFNLVSTIRGANSFWTGGNDIEEEGTWVYYNSKKPVPQLSWSGGQPDNMGGHEDCMEIRLNFGGLNDWLCNQPGKFICEIPI</sequence>
<dbReference type="InterPro" id="IPR016186">
    <property type="entry name" value="C-type_lectin-like/link_sf"/>
</dbReference>
<dbReference type="GO" id="GO:0008083">
    <property type="term" value="F:growth factor activity"/>
    <property type="evidence" value="ECO:0007669"/>
    <property type="project" value="TreeGrafter"/>
</dbReference>
<keyword evidence="2" id="KW-0964">Secreted</keyword>
<evidence type="ECO:0000256" key="2">
    <source>
        <dbReference type="ARBA" id="ARBA00022525"/>
    </source>
</evidence>
<dbReference type="CDD" id="cd00037">
    <property type="entry name" value="CLECT"/>
    <property type="match status" value="1"/>
</dbReference>
<evidence type="ECO:0000256" key="1">
    <source>
        <dbReference type="ARBA" id="ARBA00004613"/>
    </source>
</evidence>
<evidence type="ECO:0000256" key="5">
    <source>
        <dbReference type="SAM" id="Coils"/>
    </source>
</evidence>
<keyword evidence="4" id="KW-0430">Lectin</keyword>
<gene>
    <name evidence="7" type="ORF">RRG08_050762</name>
</gene>
<dbReference type="InterPro" id="IPR016187">
    <property type="entry name" value="CTDL_fold"/>
</dbReference>
<name>A0AAE1DKY7_9GAST</name>
<comment type="subcellular location">
    <subcellularLocation>
        <location evidence="1">Secreted</location>
    </subcellularLocation>
</comment>
<keyword evidence="5" id="KW-0175">Coiled coil</keyword>
<keyword evidence="3" id="KW-0732">Signal</keyword>
<dbReference type="GO" id="GO:0005615">
    <property type="term" value="C:extracellular space"/>
    <property type="evidence" value="ECO:0007669"/>
    <property type="project" value="TreeGrafter"/>
</dbReference>
<dbReference type="PANTHER" id="PTHR22799:SF1">
    <property type="entry name" value="C-TYPE LECTIN DOMAIN FAMILY 11 MEMBER A"/>
    <property type="match status" value="1"/>
</dbReference>
<dbReference type="Gene3D" id="3.10.100.10">
    <property type="entry name" value="Mannose-Binding Protein A, subunit A"/>
    <property type="match status" value="1"/>
</dbReference>
<dbReference type="Proteomes" id="UP001283361">
    <property type="component" value="Unassembled WGS sequence"/>
</dbReference>
<evidence type="ECO:0000313" key="8">
    <source>
        <dbReference type="Proteomes" id="UP001283361"/>
    </source>
</evidence>